<dbReference type="InterPro" id="IPR036179">
    <property type="entry name" value="Ig-like_dom_sf"/>
</dbReference>
<dbReference type="Pfam" id="PF07679">
    <property type="entry name" value="I-set"/>
    <property type="match status" value="3"/>
</dbReference>
<dbReference type="SMART" id="SM00409">
    <property type="entry name" value="IG"/>
    <property type="match status" value="3"/>
</dbReference>
<dbReference type="Proteomes" id="UP000694405">
    <property type="component" value="Chromosome 8"/>
</dbReference>
<protein>
    <submittedName>
        <fullName evidence="1">Uncharacterized protein</fullName>
    </submittedName>
</protein>
<accession>A0A8V5GBE7</accession>
<evidence type="ECO:0000313" key="2">
    <source>
        <dbReference type="Proteomes" id="UP000694405"/>
    </source>
</evidence>
<dbReference type="InterPro" id="IPR013783">
    <property type="entry name" value="Ig-like_fold"/>
</dbReference>
<sequence>MALSFENQQFSILGLLFLHPSPVDMLKGTEVSLECEISGTPPFDVTWYKDRRQIRSSKKYKVAAKNYHTSVRILNVEAADVGEYQCKAQNDLKGKVLTHMPSAVLPMALHCSSFVTVVVGEPVELQARVEGSQPISVQWLKDKEEIIRESENTKIMFMENIATLQLLRTETSSAGKYICQIRNDAGSRECMATLSILEPMRVTIGDACTLECKVAGTPELSTGWFKDGKELTSSQKYRITFLNKVSTLKIMDAEKEDAGLYTFAVQNDVGKSSCTASVEVLGWLGSLFSVFYKNFRSVLFSFLSPIPSFLFFLTMYLLLTNDAGRANCTTHLTVKGL</sequence>
<reference evidence="1" key="3">
    <citation type="submission" date="2025-09" db="UniProtKB">
        <authorList>
            <consortium name="Ensembl"/>
        </authorList>
    </citation>
    <scope>IDENTIFICATION</scope>
</reference>
<dbReference type="PANTHER" id="PTHR47633">
    <property type="entry name" value="IMMUNOGLOBULIN"/>
    <property type="match status" value="1"/>
</dbReference>
<dbReference type="PROSITE" id="PS50835">
    <property type="entry name" value="IG_LIKE"/>
    <property type="match status" value="3"/>
</dbReference>
<dbReference type="AlphaFoldDB" id="A0A8V5GBE7"/>
<dbReference type="FunFam" id="2.60.40.10:FF:000022">
    <property type="entry name" value="Cardiac titin"/>
    <property type="match status" value="3"/>
</dbReference>
<dbReference type="SUPFAM" id="SSF48726">
    <property type="entry name" value="Immunoglobulin"/>
    <property type="match status" value="3"/>
</dbReference>
<dbReference type="InterPro" id="IPR003598">
    <property type="entry name" value="Ig_sub2"/>
</dbReference>
<reference evidence="1" key="1">
    <citation type="submission" date="2020-03" db="EMBL/GenBank/DDBJ databases">
        <title>Melopsittacus undulatus (budgerigar) genome, bMelUnd1, maternal haplotype with Z.</title>
        <authorList>
            <person name="Gedman G."/>
            <person name="Mountcastle J."/>
            <person name="Haase B."/>
            <person name="Formenti G."/>
            <person name="Wright T."/>
            <person name="Apodaca J."/>
            <person name="Pelan S."/>
            <person name="Chow W."/>
            <person name="Rhie A."/>
            <person name="Howe K."/>
            <person name="Fedrigo O."/>
            <person name="Jarvis E.D."/>
        </authorList>
    </citation>
    <scope>NUCLEOTIDE SEQUENCE [LARGE SCALE GENOMIC DNA]</scope>
</reference>
<proteinExistence type="predicted"/>
<dbReference type="InterPro" id="IPR003599">
    <property type="entry name" value="Ig_sub"/>
</dbReference>
<dbReference type="Ensembl" id="ENSMUNT00000033235.1">
    <property type="protein sequence ID" value="ENSMUNP00000028161.1"/>
    <property type="gene ID" value="ENSMUNG00000006651.2"/>
</dbReference>
<dbReference type="CDD" id="cd00096">
    <property type="entry name" value="Ig"/>
    <property type="match status" value="2"/>
</dbReference>
<evidence type="ECO:0000313" key="1">
    <source>
        <dbReference type="Ensembl" id="ENSMUNP00000028161.1"/>
    </source>
</evidence>
<dbReference type="SMART" id="SM00408">
    <property type="entry name" value="IGc2"/>
    <property type="match status" value="3"/>
</dbReference>
<organism evidence="1 2">
    <name type="scientific">Melopsittacus undulatus</name>
    <name type="common">Budgerigar</name>
    <name type="synonym">Psittacus undulatus</name>
    <dbReference type="NCBI Taxonomy" id="13146"/>
    <lineage>
        <taxon>Eukaryota</taxon>
        <taxon>Metazoa</taxon>
        <taxon>Chordata</taxon>
        <taxon>Craniata</taxon>
        <taxon>Vertebrata</taxon>
        <taxon>Euteleostomi</taxon>
        <taxon>Archelosauria</taxon>
        <taxon>Archosauria</taxon>
        <taxon>Dinosauria</taxon>
        <taxon>Saurischia</taxon>
        <taxon>Theropoda</taxon>
        <taxon>Coelurosauria</taxon>
        <taxon>Aves</taxon>
        <taxon>Neognathae</taxon>
        <taxon>Neoaves</taxon>
        <taxon>Telluraves</taxon>
        <taxon>Australaves</taxon>
        <taxon>Psittaciformes</taxon>
        <taxon>Psittaculidae</taxon>
        <taxon>Melopsittacus</taxon>
    </lineage>
</organism>
<reference evidence="1" key="2">
    <citation type="submission" date="2025-08" db="UniProtKB">
        <authorList>
            <consortium name="Ensembl"/>
        </authorList>
    </citation>
    <scope>IDENTIFICATION</scope>
</reference>
<name>A0A8V5GBE7_MELUD</name>
<dbReference type="Gene3D" id="2.60.40.10">
    <property type="entry name" value="Immunoglobulins"/>
    <property type="match status" value="3"/>
</dbReference>
<dbReference type="InterPro" id="IPR007110">
    <property type="entry name" value="Ig-like_dom"/>
</dbReference>
<dbReference type="InterPro" id="IPR013098">
    <property type="entry name" value="Ig_I-set"/>
</dbReference>
<keyword evidence="2" id="KW-1185">Reference proteome</keyword>